<organism evidence="2 3">
    <name type="scientific">Dryococelus australis</name>
    <dbReference type="NCBI Taxonomy" id="614101"/>
    <lineage>
        <taxon>Eukaryota</taxon>
        <taxon>Metazoa</taxon>
        <taxon>Ecdysozoa</taxon>
        <taxon>Arthropoda</taxon>
        <taxon>Hexapoda</taxon>
        <taxon>Insecta</taxon>
        <taxon>Pterygota</taxon>
        <taxon>Neoptera</taxon>
        <taxon>Polyneoptera</taxon>
        <taxon>Phasmatodea</taxon>
        <taxon>Verophasmatodea</taxon>
        <taxon>Anareolatae</taxon>
        <taxon>Phasmatidae</taxon>
        <taxon>Eurycanthinae</taxon>
        <taxon>Dryococelus</taxon>
    </lineage>
</organism>
<feature type="region of interest" description="Disordered" evidence="1">
    <location>
        <begin position="560"/>
        <end position="620"/>
    </location>
</feature>
<name>A0ABQ9G9X5_9NEOP</name>
<feature type="compositionally biased region" description="Basic and acidic residues" evidence="1">
    <location>
        <begin position="598"/>
        <end position="619"/>
    </location>
</feature>
<gene>
    <name evidence="2" type="ORF">PR048_030796</name>
</gene>
<sequence length="704" mass="79255">MNNGYPASRSNFPRQACAETRLIASDTDDGRLNRGLVWQVKRYFIAVSVGCRISAVCSAKPTVAGALVSLSDRCAIKRPQFGIMSYSNGTITKVYESLLRPVAPSWFENRSEVGSEIDTENCCTILVQSWTGDRDEVHLEPPKLACDWLLHVVGYFLLVWAPSDNLNFRSGLVNNVPPYCWMVRSFCRRVWLEFALHGIVSPLYGYRQSHEYFANLFGGEEDSNHSLFSPTVVIGRQFFRHAPFNCEPVTDRKQTEQQRIEEAGENGRSPRKTRRTETSSCTNPTCENPGVTLPGIEPGSPWLLRAANRLSSGKICAPNVTSSRLTRERLCSALFHFVLPHTYQRWTEPQCLVRRARGLGSHTLHAKAQVYWDGFDSRRRSSRIFARGNSAIDASGWRVFSGISRFPPPLHSDAVTHSTVTVPSTLEISDNTVTSWTQATSHQRPVPELILAHKHVLRLEQQNEQLEKRLNFTVLCVLEPTLFLHWLLHRYEATPFLTELHVIGAHDCEVVNYWCRVTQDVTDTSCSNDKRAAKLLLSNGLSEYSSRGLAAAIVEAKWHGTPEDPVSSNKTTNDDKSNKSTGGMRGPGKEVRQATAEECNRQDSRKQSEESEEKGKLGEGRLTAIGKRARKLGQRAVTSSHLEVHFWRSHGISVRKVVEYQYVKVTSRGCHCNITPYLCAGHDIALQPFVYFTYPDNTGMFHIK</sequence>
<dbReference type="EMBL" id="JARBHB010000014">
    <property type="protein sequence ID" value="KAJ8869224.1"/>
    <property type="molecule type" value="Genomic_DNA"/>
</dbReference>
<feature type="compositionally biased region" description="Basic and acidic residues" evidence="1">
    <location>
        <begin position="250"/>
        <end position="262"/>
    </location>
</feature>
<comment type="caution">
    <text evidence="2">The sequence shown here is derived from an EMBL/GenBank/DDBJ whole genome shotgun (WGS) entry which is preliminary data.</text>
</comment>
<reference evidence="2 3" key="1">
    <citation type="submission" date="2023-02" db="EMBL/GenBank/DDBJ databases">
        <title>LHISI_Scaffold_Assembly.</title>
        <authorList>
            <person name="Stuart O.P."/>
            <person name="Cleave R."/>
            <person name="Magrath M.J.L."/>
            <person name="Mikheyev A.S."/>
        </authorList>
    </citation>
    <scope>NUCLEOTIDE SEQUENCE [LARGE SCALE GENOMIC DNA]</scope>
    <source>
        <strain evidence="2">Daus_M_001</strain>
        <tissue evidence="2">Leg muscle</tissue>
    </source>
</reference>
<accession>A0ABQ9G9X5</accession>
<dbReference type="Proteomes" id="UP001159363">
    <property type="component" value="Chromosome 13"/>
</dbReference>
<evidence type="ECO:0000313" key="2">
    <source>
        <dbReference type="EMBL" id="KAJ8869224.1"/>
    </source>
</evidence>
<keyword evidence="3" id="KW-1185">Reference proteome</keyword>
<feature type="region of interest" description="Disordered" evidence="1">
    <location>
        <begin position="250"/>
        <end position="292"/>
    </location>
</feature>
<protein>
    <submittedName>
        <fullName evidence="2">Uncharacterized protein</fullName>
    </submittedName>
</protein>
<evidence type="ECO:0000313" key="3">
    <source>
        <dbReference type="Proteomes" id="UP001159363"/>
    </source>
</evidence>
<evidence type="ECO:0000256" key="1">
    <source>
        <dbReference type="SAM" id="MobiDB-lite"/>
    </source>
</evidence>
<proteinExistence type="predicted"/>